<keyword evidence="4" id="KW-1185">Reference proteome</keyword>
<comment type="caution">
    <text evidence="3">The sequence shown here is derived from an EMBL/GenBank/DDBJ whole genome shotgun (WGS) entry which is preliminary data.</text>
</comment>
<feature type="transmembrane region" description="Helical" evidence="2">
    <location>
        <begin position="383"/>
        <end position="402"/>
    </location>
</feature>
<dbReference type="VEuPathDB" id="FungiDB:AeMF1_001381"/>
<gene>
    <name evidence="3" type="ORF">Ae201684_000138</name>
</gene>
<evidence type="ECO:0000256" key="2">
    <source>
        <dbReference type="SAM" id="Phobius"/>
    </source>
</evidence>
<accession>A0A6G0XYT6</accession>
<name>A0A6G0XYT6_9STRA</name>
<protein>
    <recommendedName>
        <fullName evidence="5">Intimal thickness related receptor IRP domain-containing protein</fullName>
    </recommendedName>
</protein>
<feature type="transmembrane region" description="Helical" evidence="2">
    <location>
        <begin position="238"/>
        <end position="260"/>
    </location>
</feature>
<sequence>MLGLRTAVLAASTSWTNVLSIWESVAFNITGQPIVHLASFNFTNGGSYAFRLDATVGGWSLYGSEVNLVVCDAAAFAAMQSRGYPRHSHSLCARYPPDQTESMLESLCSVYPVDAHSSSQVALNSANALTGGDYFTSNAVSAQIDLDARVIESGMQHFLLDVCQVACASDDCINDLSTIRVAATLLFAMCDAGSPRRCTGVNVFALGDVCAAFGLAWVAAAVAWATHLRRRTGPIYKLQAFMTLTLVAKVAQALSMLASFHVAAIDVALSCLHLAASLALGVGCLMMIVLFGLADGCGIVGRHDRGYMLAILYFGYPLIENANNWNPILSAIMVVCVLFMLTKLTGRRLGELHEYAYSIQRAGVNPDATAVGTKVRFFRAIRMYSFLFFLETYFVRVIFFCIPDSSGWMSFTLLESITFLFFVAMGYTFRCRHFEYAVNESMPSPRSSRVRMTVASPHSSAKLVDSSDRRHSSKTNPSTATKSVHSSRWLTGFW</sequence>
<feature type="transmembrane region" description="Helical" evidence="2">
    <location>
        <begin position="203"/>
        <end position="226"/>
    </location>
</feature>
<dbReference type="AlphaFoldDB" id="A0A6G0XYT6"/>
<feature type="region of interest" description="Disordered" evidence="1">
    <location>
        <begin position="457"/>
        <end position="494"/>
    </location>
</feature>
<evidence type="ECO:0000313" key="3">
    <source>
        <dbReference type="EMBL" id="KAF0745687.1"/>
    </source>
</evidence>
<proteinExistence type="predicted"/>
<evidence type="ECO:0000256" key="1">
    <source>
        <dbReference type="SAM" id="MobiDB-lite"/>
    </source>
</evidence>
<evidence type="ECO:0008006" key="5">
    <source>
        <dbReference type="Google" id="ProtNLM"/>
    </source>
</evidence>
<dbReference type="EMBL" id="VJMJ01000001">
    <property type="protein sequence ID" value="KAF0745687.1"/>
    <property type="molecule type" value="Genomic_DNA"/>
</dbReference>
<feature type="transmembrane region" description="Helical" evidence="2">
    <location>
        <begin position="328"/>
        <end position="346"/>
    </location>
</feature>
<feature type="transmembrane region" description="Helical" evidence="2">
    <location>
        <begin position="408"/>
        <end position="429"/>
    </location>
</feature>
<dbReference type="Proteomes" id="UP000481153">
    <property type="component" value="Unassembled WGS sequence"/>
</dbReference>
<keyword evidence="2" id="KW-0472">Membrane</keyword>
<feature type="compositionally biased region" description="Polar residues" evidence="1">
    <location>
        <begin position="474"/>
        <end position="494"/>
    </location>
</feature>
<keyword evidence="2" id="KW-0812">Transmembrane</keyword>
<keyword evidence="2" id="KW-1133">Transmembrane helix</keyword>
<organism evidence="3 4">
    <name type="scientific">Aphanomyces euteiches</name>
    <dbReference type="NCBI Taxonomy" id="100861"/>
    <lineage>
        <taxon>Eukaryota</taxon>
        <taxon>Sar</taxon>
        <taxon>Stramenopiles</taxon>
        <taxon>Oomycota</taxon>
        <taxon>Saprolegniomycetes</taxon>
        <taxon>Saprolegniales</taxon>
        <taxon>Verrucalvaceae</taxon>
        <taxon>Aphanomyces</taxon>
    </lineage>
</organism>
<evidence type="ECO:0000313" key="4">
    <source>
        <dbReference type="Proteomes" id="UP000481153"/>
    </source>
</evidence>
<reference evidence="3 4" key="1">
    <citation type="submission" date="2019-07" db="EMBL/GenBank/DDBJ databases">
        <title>Genomics analysis of Aphanomyces spp. identifies a new class of oomycete effector associated with host adaptation.</title>
        <authorList>
            <person name="Gaulin E."/>
        </authorList>
    </citation>
    <scope>NUCLEOTIDE SEQUENCE [LARGE SCALE GENOMIC DNA]</scope>
    <source>
        <strain evidence="3 4">ATCC 201684</strain>
    </source>
</reference>
<feature type="transmembrane region" description="Helical" evidence="2">
    <location>
        <begin position="272"/>
        <end position="294"/>
    </location>
</feature>